<dbReference type="Gene3D" id="3.40.50.720">
    <property type="entry name" value="NAD(P)-binding Rossmann-like Domain"/>
    <property type="match status" value="1"/>
</dbReference>
<comment type="caution">
    <text evidence="5">The sequence shown here is derived from an EMBL/GenBank/DDBJ whole genome shotgun (WGS) entry which is preliminary data.</text>
</comment>
<evidence type="ECO:0000256" key="1">
    <source>
        <dbReference type="ARBA" id="ARBA00004871"/>
    </source>
</evidence>
<dbReference type="InterPro" id="IPR022893">
    <property type="entry name" value="Shikimate_DH_fam"/>
</dbReference>
<comment type="pathway">
    <text evidence="1">Metabolic intermediate biosynthesis; chorismate biosynthesis; chorismate from D-erythrose 4-phosphate and phosphoenolpyruvate: step 4/7.</text>
</comment>
<evidence type="ECO:0000259" key="4">
    <source>
        <dbReference type="Pfam" id="PF08501"/>
    </source>
</evidence>
<evidence type="ECO:0000313" key="5">
    <source>
        <dbReference type="EMBL" id="KEQ07838.1"/>
    </source>
</evidence>
<dbReference type="SUPFAM" id="SSF51735">
    <property type="entry name" value="NAD(P)-binding Rossmann-fold domains"/>
    <property type="match status" value="1"/>
</dbReference>
<accession>A0A922NZG9</accession>
<keyword evidence="6" id="KW-1185">Reference proteome</keyword>
<dbReference type="GO" id="GO:0005829">
    <property type="term" value="C:cytosol"/>
    <property type="evidence" value="ECO:0007669"/>
    <property type="project" value="TreeGrafter"/>
</dbReference>
<dbReference type="SUPFAM" id="SSF53223">
    <property type="entry name" value="Aminoacid dehydrogenase-like, N-terminal domain"/>
    <property type="match status" value="1"/>
</dbReference>
<keyword evidence="3" id="KW-0057">Aromatic amino acid biosynthesis</keyword>
<organism evidence="5 6">
    <name type="scientific">Pseudorhizobium pelagicum</name>
    <dbReference type="NCBI Taxonomy" id="1509405"/>
    <lineage>
        <taxon>Bacteria</taxon>
        <taxon>Pseudomonadati</taxon>
        <taxon>Pseudomonadota</taxon>
        <taxon>Alphaproteobacteria</taxon>
        <taxon>Hyphomicrobiales</taxon>
        <taxon>Rhizobiaceae</taxon>
        <taxon>Rhizobium/Agrobacterium group</taxon>
        <taxon>Pseudorhizobium</taxon>
    </lineage>
</organism>
<proteinExistence type="predicted"/>
<keyword evidence="2" id="KW-0560">Oxidoreductase</keyword>
<dbReference type="AlphaFoldDB" id="A0A922NZG9"/>
<dbReference type="Gene3D" id="3.40.50.10860">
    <property type="entry name" value="Leucine Dehydrogenase, chain A, domain 1"/>
    <property type="match status" value="1"/>
</dbReference>
<dbReference type="InterPro" id="IPR013708">
    <property type="entry name" value="Shikimate_DH-bd_N"/>
</dbReference>
<feature type="domain" description="Shikimate dehydrogenase substrate binding N-terminal" evidence="4">
    <location>
        <begin position="11"/>
        <end position="94"/>
    </location>
</feature>
<name>A0A922NZG9_9HYPH</name>
<keyword evidence="3" id="KW-0028">Amino-acid biosynthesis</keyword>
<reference evidence="5 6" key="1">
    <citation type="submission" date="2014-06" db="EMBL/GenBank/DDBJ databases">
        <title>Rhizobium pelagicum/R2-400B4.</title>
        <authorList>
            <person name="Kimes N.E."/>
            <person name="Lopez-Perez M."/>
        </authorList>
    </citation>
    <scope>NUCLEOTIDE SEQUENCE [LARGE SCALE GENOMIC DNA]</scope>
    <source>
        <strain evidence="5 6">R2-400B4</strain>
    </source>
</reference>
<evidence type="ECO:0000256" key="3">
    <source>
        <dbReference type="ARBA" id="ARBA00023141"/>
    </source>
</evidence>
<dbReference type="Proteomes" id="UP000052167">
    <property type="component" value="Unassembled WGS sequence"/>
</dbReference>
<dbReference type="EMBL" id="JOKJ01000011">
    <property type="protein sequence ID" value="KEQ07838.1"/>
    <property type="molecule type" value="Genomic_DNA"/>
</dbReference>
<dbReference type="InterPro" id="IPR046346">
    <property type="entry name" value="Aminoacid_DH-like_N_sf"/>
</dbReference>
<dbReference type="GO" id="GO:0004764">
    <property type="term" value="F:shikimate 3-dehydrogenase (NADP+) activity"/>
    <property type="evidence" value="ECO:0007669"/>
    <property type="project" value="InterPro"/>
</dbReference>
<dbReference type="PANTHER" id="PTHR21089:SF1">
    <property type="entry name" value="BIFUNCTIONAL 3-DEHYDROQUINATE DEHYDRATASE_SHIKIMATE DEHYDROGENASE, CHLOROPLASTIC"/>
    <property type="match status" value="1"/>
</dbReference>
<dbReference type="GO" id="GO:0050661">
    <property type="term" value="F:NADP binding"/>
    <property type="evidence" value="ECO:0007669"/>
    <property type="project" value="TreeGrafter"/>
</dbReference>
<dbReference type="PANTHER" id="PTHR21089">
    <property type="entry name" value="SHIKIMATE DEHYDROGENASE"/>
    <property type="match status" value="1"/>
</dbReference>
<evidence type="ECO:0000313" key="6">
    <source>
        <dbReference type="Proteomes" id="UP000052167"/>
    </source>
</evidence>
<dbReference type="GO" id="GO:0019632">
    <property type="term" value="P:shikimate metabolic process"/>
    <property type="evidence" value="ECO:0007669"/>
    <property type="project" value="TreeGrafter"/>
</dbReference>
<evidence type="ECO:0000256" key="2">
    <source>
        <dbReference type="ARBA" id="ARBA00023002"/>
    </source>
</evidence>
<dbReference type="GO" id="GO:0009073">
    <property type="term" value="P:aromatic amino acid family biosynthetic process"/>
    <property type="evidence" value="ECO:0007669"/>
    <property type="project" value="UniProtKB-KW"/>
</dbReference>
<dbReference type="Pfam" id="PF08501">
    <property type="entry name" value="Shikimate_dh_N"/>
    <property type="match status" value="1"/>
</dbReference>
<sequence length="271" mass="28264">MIGASTRLVAIIGAPIAQVKSPDIFNRHFEDNGLDRAMIAVDLTAAQVADFVAMVRGWQNLDGFVVTIPHKNAMARLIDDLSPRARFLGAVNVVRRHPGGHLSGDMTDGAGFVEALRARGFSVEGKSALLIGAGAAGSAIAQALAETGLAELSIQDIDAMRAKILVAKLAAAFPQCHCAVATGDMRPFGLVVNCSPAGMRDLEPPPVAQSIIEMMPADGLGAEVITSPEHTLFLKAAAARGLAVQTGVEMAKAQFQLLAQAMGIMDGDHHA</sequence>
<dbReference type="OrthoDB" id="7873617at2"/>
<protein>
    <recommendedName>
        <fullName evidence="4">Shikimate dehydrogenase substrate binding N-terminal domain-containing protein</fullName>
    </recommendedName>
</protein>
<dbReference type="GO" id="GO:0009423">
    <property type="term" value="P:chorismate biosynthetic process"/>
    <property type="evidence" value="ECO:0007669"/>
    <property type="project" value="TreeGrafter"/>
</dbReference>
<gene>
    <name evidence="5" type="ORF">GV68_03310</name>
</gene>
<dbReference type="InterPro" id="IPR036291">
    <property type="entry name" value="NAD(P)-bd_dom_sf"/>
</dbReference>